<dbReference type="EMBL" id="PQXO01000492">
    <property type="protein sequence ID" value="TGO84537.1"/>
    <property type="molecule type" value="Genomic_DNA"/>
</dbReference>
<comment type="caution">
    <text evidence="1">The sequence shown here is derived from an EMBL/GenBank/DDBJ whole genome shotgun (WGS) entry which is preliminary data.</text>
</comment>
<evidence type="ECO:0000313" key="1">
    <source>
        <dbReference type="EMBL" id="TGO84537.1"/>
    </source>
</evidence>
<proteinExistence type="predicted"/>
<sequence>MSSTKNRATCVARREDSVELDYFDDSDITNATILKPGIMVQTVKGNKVIQQWGLPTPCECKSRDNTADVIVPAIGFWKPSALLKLLDLSVSQFYWIETSHNMDFCVERSWRYLRVTFREQALSYHIHDDGRWQLLGSERLGIALWKITTNKTGTSVILRKATEYWLGD</sequence>
<reference evidence="1 2" key="1">
    <citation type="submission" date="2017-12" db="EMBL/GenBank/DDBJ databases">
        <title>Comparative genomics of Botrytis spp.</title>
        <authorList>
            <person name="Valero-Jimenez C.A."/>
            <person name="Tapia P."/>
            <person name="Veloso J."/>
            <person name="Silva-Moreno E."/>
            <person name="Staats M."/>
            <person name="Valdes J.H."/>
            <person name="Van Kan J.A.L."/>
        </authorList>
    </citation>
    <scope>NUCLEOTIDE SEQUENCE [LARGE SCALE GENOMIC DNA]</scope>
    <source>
        <strain evidence="1 2">MUCL3349</strain>
    </source>
</reference>
<gene>
    <name evidence="1" type="ORF">BPOR_0493g00040</name>
</gene>
<keyword evidence="2" id="KW-1185">Reference proteome</keyword>
<organism evidence="1 2">
    <name type="scientific">Botrytis porri</name>
    <dbReference type="NCBI Taxonomy" id="87229"/>
    <lineage>
        <taxon>Eukaryota</taxon>
        <taxon>Fungi</taxon>
        <taxon>Dikarya</taxon>
        <taxon>Ascomycota</taxon>
        <taxon>Pezizomycotina</taxon>
        <taxon>Leotiomycetes</taxon>
        <taxon>Helotiales</taxon>
        <taxon>Sclerotiniaceae</taxon>
        <taxon>Botrytis</taxon>
    </lineage>
</organism>
<protein>
    <submittedName>
        <fullName evidence="1">Uncharacterized protein</fullName>
    </submittedName>
</protein>
<name>A0A4Z1KEQ1_9HELO</name>
<dbReference type="AlphaFoldDB" id="A0A4Z1KEQ1"/>
<evidence type="ECO:0000313" key="2">
    <source>
        <dbReference type="Proteomes" id="UP000297280"/>
    </source>
</evidence>
<accession>A0A4Z1KEQ1</accession>
<dbReference type="Proteomes" id="UP000297280">
    <property type="component" value="Unassembled WGS sequence"/>
</dbReference>